<name>A0ABY4GGP1_9BACI</name>
<dbReference type="Proteomes" id="UP000831537">
    <property type="component" value="Chromosome"/>
</dbReference>
<evidence type="ECO:0000313" key="1">
    <source>
        <dbReference type="EMBL" id="UOQ83488.1"/>
    </source>
</evidence>
<organism evidence="1 2">
    <name type="scientific">Gracilibacillus salinarum</name>
    <dbReference type="NCBI Taxonomy" id="2932255"/>
    <lineage>
        <taxon>Bacteria</taxon>
        <taxon>Bacillati</taxon>
        <taxon>Bacillota</taxon>
        <taxon>Bacilli</taxon>
        <taxon>Bacillales</taxon>
        <taxon>Bacillaceae</taxon>
        <taxon>Gracilibacillus</taxon>
    </lineage>
</organism>
<protein>
    <recommendedName>
        <fullName evidence="3">t-SNARE coiled-coil homology domain-containing protein</fullName>
    </recommendedName>
</protein>
<dbReference type="Gene3D" id="3.90.20.10">
    <property type="match status" value="1"/>
</dbReference>
<gene>
    <name evidence="1" type="ORF">MUN87_12015</name>
</gene>
<keyword evidence="2" id="KW-1185">Reference proteome</keyword>
<accession>A0ABY4GGP1</accession>
<proteinExistence type="predicted"/>
<evidence type="ECO:0000313" key="2">
    <source>
        <dbReference type="Proteomes" id="UP000831537"/>
    </source>
</evidence>
<dbReference type="EMBL" id="CP095071">
    <property type="protein sequence ID" value="UOQ83488.1"/>
    <property type="molecule type" value="Genomic_DNA"/>
</dbReference>
<evidence type="ECO:0008006" key="3">
    <source>
        <dbReference type="Google" id="ProtNLM"/>
    </source>
</evidence>
<dbReference type="RefSeq" id="WP_244740419.1">
    <property type="nucleotide sequence ID" value="NZ_CP095071.1"/>
</dbReference>
<reference evidence="1 2" key="1">
    <citation type="submission" date="2022-04" db="EMBL/GenBank/DDBJ databases">
        <title>Gracilibacillus sp. isolated from saltern.</title>
        <authorList>
            <person name="Won M."/>
            <person name="Lee C.-M."/>
            <person name="Woen H.-Y."/>
            <person name="Kwon S.-W."/>
        </authorList>
    </citation>
    <scope>NUCLEOTIDE SEQUENCE [LARGE SCALE GENOMIC DNA]</scope>
    <source>
        <strain evidence="1 2">SSPM10-3</strain>
    </source>
</reference>
<sequence length="131" mass="15699">MSEKLLLQILDEIHGLKDEQKSTNQRLDRMDERFIAIDEHFDQIDERFVAIDDRFNQIDENYKVIDERLSQLELKTDAVQEQTAKLSEYHAETTIRLKNMASSDDIKYLKELVFKHDEEIYKLKSQQQHNN</sequence>